<feature type="region of interest" description="Disordered" evidence="1">
    <location>
        <begin position="100"/>
        <end position="329"/>
    </location>
</feature>
<evidence type="ECO:0000313" key="2">
    <source>
        <dbReference type="EMBL" id="GJE89148.1"/>
    </source>
</evidence>
<feature type="compositionally biased region" description="Low complexity" evidence="1">
    <location>
        <begin position="268"/>
        <end position="283"/>
    </location>
</feature>
<gene>
    <name evidence="2" type="ORF">PsYK624_052420</name>
</gene>
<feature type="compositionally biased region" description="Pro residues" evidence="1">
    <location>
        <begin position="180"/>
        <end position="192"/>
    </location>
</feature>
<feature type="compositionally biased region" description="Low complexity" evidence="1">
    <location>
        <begin position="155"/>
        <end position="179"/>
    </location>
</feature>
<dbReference type="Proteomes" id="UP000703269">
    <property type="component" value="Unassembled WGS sequence"/>
</dbReference>
<dbReference type="OrthoDB" id="21418at2759"/>
<accession>A0A9P3G4S9</accession>
<organism evidence="2 3">
    <name type="scientific">Phanerochaete sordida</name>
    <dbReference type="NCBI Taxonomy" id="48140"/>
    <lineage>
        <taxon>Eukaryota</taxon>
        <taxon>Fungi</taxon>
        <taxon>Dikarya</taxon>
        <taxon>Basidiomycota</taxon>
        <taxon>Agaricomycotina</taxon>
        <taxon>Agaricomycetes</taxon>
        <taxon>Polyporales</taxon>
        <taxon>Phanerochaetaceae</taxon>
        <taxon>Phanerochaete</taxon>
    </lineage>
</organism>
<dbReference type="PANTHER" id="PTHR38645:SF1">
    <property type="entry name" value="YALI0F12243P"/>
    <property type="match status" value="1"/>
</dbReference>
<comment type="caution">
    <text evidence="2">The sequence shown here is derived from an EMBL/GenBank/DDBJ whole genome shotgun (WGS) entry which is preliminary data.</text>
</comment>
<evidence type="ECO:0000313" key="3">
    <source>
        <dbReference type="Proteomes" id="UP000703269"/>
    </source>
</evidence>
<feature type="compositionally biased region" description="Polar residues" evidence="1">
    <location>
        <begin position="202"/>
        <end position="211"/>
    </location>
</feature>
<dbReference type="AlphaFoldDB" id="A0A9P3G4S9"/>
<evidence type="ECO:0000256" key="1">
    <source>
        <dbReference type="SAM" id="MobiDB-lite"/>
    </source>
</evidence>
<dbReference type="PANTHER" id="PTHR38645">
    <property type="entry name" value="CHROMOSOME 9, WHOLE GENOME SHOTGUN SEQUENCE"/>
    <property type="match status" value="1"/>
</dbReference>
<reference evidence="2 3" key="1">
    <citation type="submission" date="2021-08" db="EMBL/GenBank/DDBJ databases">
        <title>Draft Genome Sequence of Phanerochaete sordida strain YK-624.</title>
        <authorList>
            <person name="Mori T."/>
            <person name="Dohra H."/>
            <person name="Suzuki T."/>
            <person name="Kawagishi H."/>
            <person name="Hirai H."/>
        </authorList>
    </citation>
    <scope>NUCLEOTIDE SEQUENCE [LARGE SCALE GENOMIC DNA]</scope>
    <source>
        <strain evidence="2 3">YK-624</strain>
    </source>
</reference>
<feature type="compositionally biased region" description="Basic and acidic residues" evidence="1">
    <location>
        <begin position="113"/>
        <end position="123"/>
    </location>
</feature>
<feature type="compositionally biased region" description="Polar residues" evidence="1">
    <location>
        <begin position="125"/>
        <end position="141"/>
    </location>
</feature>
<dbReference type="EMBL" id="BPQB01000011">
    <property type="protein sequence ID" value="GJE89148.1"/>
    <property type="molecule type" value="Genomic_DNA"/>
</dbReference>
<keyword evidence="3" id="KW-1185">Reference proteome</keyword>
<sequence length="329" mass="35436">MESLNLNNLVNSLPPSNLVNAEKDLADKFRAAALSITTLYKSSRRTSKRAYNAGYAAACQDLLMMIQQGVSAGESSDPTSSGMTIGRIMDYIEARLEAIKSREEEEDEDEEKERERERERERNFAATTLTKAPSTTPSIPKTTAAPVRPRDNNVSSAPMTPLTPSLLTSTSALARSASTPPSPPSTYRPLQPPLAHRPSRSRLFSVTNANPKESMVPPPAPLSTTLLPSAGDTAVALIPPPQEPGFTTMTPALTPESGGMKRRHAVMAADSTGPSTPSPAGAAARRRIRSSRASTLAVPRESQDQNMSSSPDAMDVEEDGRERKRVARR</sequence>
<protein>
    <submittedName>
        <fullName evidence="2">Uncharacterized protein</fullName>
    </submittedName>
</protein>
<proteinExistence type="predicted"/>
<name>A0A9P3G4S9_9APHY</name>